<organism evidence="1">
    <name type="scientific">freshwater metagenome</name>
    <dbReference type="NCBI Taxonomy" id="449393"/>
    <lineage>
        <taxon>unclassified sequences</taxon>
        <taxon>metagenomes</taxon>
        <taxon>ecological metagenomes</taxon>
    </lineage>
</organism>
<evidence type="ECO:0000313" key="5">
    <source>
        <dbReference type="EMBL" id="CAB4688428.1"/>
    </source>
</evidence>
<sequence length="33" mass="3446">MLAADPASGPVRPARRWGIFAVMLFRSGAGDGD</sequence>
<dbReference type="EMBL" id="CAEZTG010000272">
    <property type="protein sequence ID" value="CAB4583314.1"/>
    <property type="molecule type" value="Genomic_DNA"/>
</dbReference>
<dbReference type="AlphaFoldDB" id="A0A6J6DPG3"/>
<proteinExistence type="predicted"/>
<dbReference type="EMBL" id="CAEZTR010000016">
    <property type="protein sequence ID" value="CAB4569429.1"/>
    <property type="molecule type" value="Genomic_DNA"/>
</dbReference>
<dbReference type="EMBL" id="CAEZVV010000086">
    <property type="protein sequence ID" value="CAB4650310.1"/>
    <property type="molecule type" value="Genomic_DNA"/>
</dbReference>
<reference evidence="1" key="1">
    <citation type="submission" date="2020-05" db="EMBL/GenBank/DDBJ databases">
        <authorList>
            <person name="Chiriac C."/>
            <person name="Salcher M."/>
            <person name="Ghai R."/>
            <person name="Kavagutti S V."/>
        </authorList>
    </citation>
    <scope>NUCLEOTIDE SEQUENCE</scope>
</reference>
<protein>
    <submittedName>
        <fullName evidence="1">Unannotated protein</fullName>
    </submittedName>
</protein>
<dbReference type="EMBL" id="CAEZXE010000147">
    <property type="protein sequence ID" value="CAB4688428.1"/>
    <property type="molecule type" value="Genomic_DNA"/>
</dbReference>
<evidence type="ECO:0000313" key="2">
    <source>
        <dbReference type="EMBL" id="CAB4569429.1"/>
    </source>
</evidence>
<evidence type="ECO:0000313" key="3">
    <source>
        <dbReference type="EMBL" id="CAB4583314.1"/>
    </source>
</evidence>
<gene>
    <name evidence="1" type="ORF">UFOPK1495_01615</name>
    <name evidence="3" type="ORF">UFOPK1603_01924</name>
    <name evidence="2" type="ORF">UFOPK1711_00409</name>
    <name evidence="4" type="ORF">UFOPK2143_01234</name>
    <name evidence="5" type="ORF">UFOPK2350_01442</name>
</gene>
<evidence type="ECO:0000313" key="4">
    <source>
        <dbReference type="EMBL" id="CAB4650310.1"/>
    </source>
</evidence>
<name>A0A6J6DPG3_9ZZZZ</name>
<dbReference type="EMBL" id="CAEZSU010000217">
    <property type="protein sequence ID" value="CAB4563038.1"/>
    <property type="molecule type" value="Genomic_DNA"/>
</dbReference>
<accession>A0A6J6DPG3</accession>
<evidence type="ECO:0000313" key="1">
    <source>
        <dbReference type="EMBL" id="CAB4563038.1"/>
    </source>
</evidence>